<name>A0A8S3ZNS2_9EUPU</name>
<accession>A0A8S3ZNS2</accession>
<feature type="non-terminal residue" evidence="2">
    <location>
        <position position="1"/>
    </location>
</feature>
<gene>
    <name evidence="2" type="ORF">CUNI_LOCUS13739</name>
</gene>
<keyword evidence="3" id="KW-1185">Reference proteome</keyword>
<protein>
    <submittedName>
        <fullName evidence="2">Uncharacterized protein</fullName>
    </submittedName>
</protein>
<reference evidence="2" key="1">
    <citation type="submission" date="2021-04" db="EMBL/GenBank/DDBJ databases">
        <authorList>
            <consortium name="Molecular Ecology Group"/>
        </authorList>
    </citation>
    <scope>NUCLEOTIDE SEQUENCE</scope>
</reference>
<dbReference type="EMBL" id="CAJHNH020002963">
    <property type="protein sequence ID" value="CAG5128181.1"/>
    <property type="molecule type" value="Genomic_DNA"/>
</dbReference>
<comment type="caution">
    <text evidence="2">The sequence shown here is derived from an EMBL/GenBank/DDBJ whole genome shotgun (WGS) entry which is preliminary data.</text>
</comment>
<sequence length="51" mass="5961">KVKENKKLDKKRRAEERRREKILGGNQQNPQTTDTRDVMVVSCHAGKLTRI</sequence>
<evidence type="ECO:0000313" key="2">
    <source>
        <dbReference type="EMBL" id="CAG5128181.1"/>
    </source>
</evidence>
<evidence type="ECO:0000256" key="1">
    <source>
        <dbReference type="SAM" id="MobiDB-lite"/>
    </source>
</evidence>
<evidence type="ECO:0000313" key="3">
    <source>
        <dbReference type="Proteomes" id="UP000678393"/>
    </source>
</evidence>
<organism evidence="2 3">
    <name type="scientific">Candidula unifasciata</name>
    <dbReference type="NCBI Taxonomy" id="100452"/>
    <lineage>
        <taxon>Eukaryota</taxon>
        <taxon>Metazoa</taxon>
        <taxon>Spiralia</taxon>
        <taxon>Lophotrochozoa</taxon>
        <taxon>Mollusca</taxon>
        <taxon>Gastropoda</taxon>
        <taxon>Heterobranchia</taxon>
        <taxon>Euthyneura</taxon>
        <taxon>Panpulmonata</taxon>
        <taxon>Eupulmonata</taxon>
        <taxon>Stylommatophora</taxon>
        <taxon>Helicina</taxon>
        <taxon>Helicoidea</taxon>
        <taxon>Geomitridae</taxon>
        <taxon>Candidula</taxon>
    </lineage>
</organism>
<proteinExistence type="predicted"/>
<dbReference type="Proteomes" id="UP000678393">
    <property type="component" value="Unassembled WGS sequence"/>
</dbReference>
<feature type="compositionally biased region" description="Basic and acidic residues" evidence="1">
    <location>
        <begin position="1"/>
        <end position="22"/>
    </location>
</feature>
<dbReference type="AlphaFoldDB" id="A0A8S3ZNS2"/>
<feature type="region of interest" description="Disordered" evidence="1">
    <location>
        <begin position="1"/>
        <end position="37"/>
    </location>
</feature>